<protein>
    <submittedName>
        <fullName evidence="1">Uncharacterized protein</fullName>
    </submittedName>
</protein>
<organism evidence="1 2">
    <name type="scientific">Nemania bipapillata</name>
    <dbReference type="NCBI Taxonomy" id="110536"/>
    <lineage>
        <taxon>Eukaryota</taxon>
        <taxon>Fungi</taxon>
        <taxon>Dikarya</taxon>
        <taxon>Ascomycota</taxon>
        <taxon>Pezizomycotina</taxon>
        <taxon>Sordariomycetes</taxon>
        <taxon>Xylariomycetidae</taxon>
        <taxon>Xylariales</taxon>
        <taxon>Xylariaceae</taxon>
        <taxon>Nemania</taxon>
    </lineage>
</organism>
<evidence type="ECO:0000313" key="2">
    <source>
        <dbReference type="Proteomes" id="UP001153334"/>
    </source>
</evidence>
<comment type="caution">
    <text evidence="1">The sequence shown here is derived from an EMBL/GenBank/DDBJ whole genome shotgun (WGS) entry which is preliminary data.</text>
</comment>
<sequence length="92" mass="9609">MLGALGNGDGSDIHMSPIGLGPDGFDDMMSILDQHGLWDFDGMLWAGADEMEWAQHHFGGGNPGNNYSGLQLSPTTPVSAGMDGAAAFSFVH</sequence>
<evidence type="ECO:0000313" key="1">
    <source>
        <dbReference type="EMBL" id="KAJ8117169.1"/>
    </source>
</evidence>
<accession>A0ACC2IPQ5</accession>
<name>A0ACC2IPQ5_9PEZI</name>
<dbReference type="EMBL" id="JAPESX010001125">
    <property type="protein sequence ID" value="KAJ8117169.1"/>
    <property type="molecule type" value="Genomic_DNA"/>
</dbReference>
<gene>
    <name evidence="1" type="ORF">ONZ43_g4274</name>
</gene>
<dbReference type="Proteomes" id="UP001153334">
    <property type="component" value="Unassembled WGS sequence"/>
</dbReference>
<proteinExistence type="predicted"/>
<reference evidence="1" key="1">
    <citation type="submission" date="2022-11" db="EMBL/GenBank/DDBJ databases">
        <title>Genome Sequence of Nemania bipapillata.</title>
        <authorList>
            <person name="Buettner E."/>
        </authorList>
    </citation>
    <scope>NUCLEOTIDE SEQUENCE</scope>
    <source>
        <strain evidence="1">CP14</strain>
    </source>
</reference>
<keyword evidence="2" id="KW-1185">Reference proteome</keyword>